<evidence type="ECO:0000256" key="1">
    <source>
        <dbReference type="SAM" id="Coils"/>
    </source>
</evidence>
<feature type="region of interest" description="Disordered" evidence="2">
    <location>
        <begin position="300"/>
        <end position="327"/>
    </location>
</feature>
<organism evidence="3 4">
    <name type="scientific">Oikopleura dioica</name>
    <name type="common">Tunicate</name>
    <dbReference type="NCBI Taxonomy" id="34765"/>
    <lineage>
        <taxon>Eukaryota</taxon>
        <taxon>Metazoa</taxon>
        <taxon>Chordata</taxon>
        <taxon>Tunicata</taxon>
        <taxon>Appendicularia</taxon>
        <taxon>Copelata</taxon>
        <taxon>Oikopleuridae</taxon>
        <taxon>Oikopleura</taxon>
    </lineage>
</organism>
<accession>A0ABN7T8X6</accession>
<keyword evidence="1" id="KW-0175">Coiled coil</keyword>
<gene>
    <name evidence="3" type="ORF">OKIOD_LOCUS15029</name>
</gene>
<feature type="compositionally biased region" description="Basic and acidic residues" evidence="2">
    <location>
        <begin position="55"/>
        <end position="67"/>
    </location>
</feature>
<feature type="compositionally biased region" description="Basic and acidic residues" evidence="2">
    <location>
        <begin position="300"/>
        <end position="314"/>
    </location>
</feature>
<evidence type="ECO:0000313" key="4">
    <source>
        <dbReference type="Proteomes" id="UP001158576"/>
    </source>
</evidence>
<feature type="compositionally biased region" description="Basic residues" evidence="2">
    <location>
        <begin position="21"/>
        <end position="36"/>
    </location>
</feature>
<feature type="compositionally biased region" description="Polar residues" evidence="2">
    <location>
        <begin position="316"/>
        <end position="327"/>
    </location>
</feature>
<evidence type="ECO:0000313" key="3">
    <source>
        <dbReference type="EMBL" id="CAG5112000.1"/>
    </source>
</evidence>
<dbReference type="EMBL" id="OU015567">
    <property type="protein sequence ID" value="CAG5112000.1"/>
    <property type="molecule type" value="Genomic_DNA"/>
</dbReference>
<evidence type="ECO:0000256" key="2">
    <source>
        <dbReference type="SAM" id="MobiDB-lite"/>
    </source>
</evidence>
<feature type="region of interest" description="Disordered" evidence="2">
    <location>
        <begin position="1"/>
        <end position="94"/>
    </location>
</feature>
<sequence>MTEVEVAVKKTPSVQQIYGRKSTRSKSPKKSRTRSPYKRDASPKRPWIPAPGRSSLRDSRGDLKWDESGMGDGPQQKTKTKAPASKNATGEKSALLQKEQELNKTLSEEIVNLATTASKADATGVEVPAVEDDIYTEVQSDVHQVEIPPIKEVIEQEPPRVTEMYSTFPRESPASLERTSLQKLLVQAELDLKTLDFTNPAAVDRFMMLSRDIRVKMNVLKEANFDVQRLEEQRDAVVERLVKTDSETAIMKSELKHKEQDLAGLRVDTEIEREKAERLNAKVAHLEDVKAKIQRELFSREGELNRSQARERSTKKTTLGYSSSPGS</sequence>
<protein>
    <submittedName>
        <fullName evidence="3">Oidioi.mRNA.OKI2018_I69.chr2.g6264.t1.cds</fullName>
    </submittedName>
</protein>
<reference evidence="3 4" key="1">
    <citation type="submission" date="2021-04" db="EMBL/GenBank/DDBJ databases">
        <authorList>
            <person name="Bliznina A."/>
        </authorList>
    </citation>
    <scope>NUCLEOTIDE SEQUENCE [LARGE SCALE GENOMIC DNA]</scope>
</reference>
<proteinExistence type="predicted"/>
<feature type="coiled-coil region" evidence="1">
    <location>
        <begin position="220"/>
        <end position="247"/>
    </location>
</feature>
<keyword evidence="4" id="KW-1185">Reference proteome</keyword>
<name>A0ABN7T8X6_OIKDI</name>
<dbReference type="Proteomes" id="UP001158576">
    <property type="component" value="Chromosome 2"/>
</dbReference>